<proteinExistence type="predicted"/>
<dbReference type="InterPro" id="IPR002937">
    <property type="entry name" value="Amino_oxidase"/>
</dbReference>
<accession>A0A158JKA3</accession>
<dbReference type="Gene3D" id="3.50.50.60">
    <property type="entry name" value="FAD/NAD(P)-binding domain"/>
    <property type="match status" value="1"/>
</dbReference>
<reference evidence="2" key="1">
    <citation type="submission" date="2016-01" db="EMBL/GenBank/DDBJ databases">
        <authorList>
            <person name="Peeters C."/>
        </authorList>
    </citation>
    <scope>NUCLEOTIDE SEQUENCE [LARGE SCALE GENOMIC DNA]</scope>
    <source>
        <strain evidence="2">LMG 22940</strain>
    </source>
</reference>
<organism evidence="2 3">
    <name type="scientific">Caballeronia choica</name>
    <dbReference type="NCBI Taxonomy" id="326476"/>
    <lineage>
        <taxon>Bacteria</taxon>
        <taxon>Pseudomonadati</taxon>
        <taxon>Pseudomonadota</taxon>
        <taxon>Betaproteobacteria</taxon>
        <taxon>Burkholderiales</taxon>
        <taxon>Burkholderiaceae</taxon>
        <taxon>Caballeronia</taxon>
    </lineage>
</organism>
<dbReference type="InterPro" id="IPR050464">
    <property type="entry name" value="Zeta_carotene_desat/Oxidored"/>
</dbReference>
<sequence length="433" mass="47570">MRVAVIGAGISGLACAWRLAQHGAAIDATLFEANGYFGGHANTVDISLDGMTHAVDTGFLVFNHRTYPHLVALFEELGVPTTETDMSFSVSLADHALEWAGTSLNTVFAQRRNLLRPMFLRMLLDIPRFNRAATAMALGHCDSTLPSEPVGRFLERERFSAAFRDGYLLPMIGAIWSCPVAQMLGFPIGTLARFCHNHGLLQIAGRPRWRTVTGGAREYVARMLGEIPDARAGDAVHSVRRATRHGEPCVQVQSARGTEMFDHVVLACHSDETLALLADASPAERATLGAIRYLPNRAVLHTDAALLPMKRAWSAWNYESRNTQGDTQVCVHYLINRLQPLPFHTPVIVSLNPVREPRAERVIREFAYSHPLFDQAAIHAQRALPSLQGERNTWFAGAWTGYGFHEDGLKSGLSAATSLTERAAASERAELVT</sequence>
<dbReference type="AlphaFoldDB" id="A0A158JKA3"/>
<dbReference type="PANTHER" id="PTHR42923:SF17">
    <property type="entry name" value="AMINE OXIDASE DOMAIN-CONTAINING PROTEIN"/>
    <property type="match status" value="1"/>
</dbReference>
<name>A0A158JKA3_9BURK</name>
<dbReference type="GO" id="GO:0016491">
    <property type="term" value="F:oxidoreductase activity"/>
    <property type="evidence" value="ECO:0007669"/>
    <property type="project" value="InterPro"/>
</dbReference>
<protein>
    <submittedName>
        <fullName evidence="2">Amine oxidase</fullName>
    </submittedName>
</protein>
<evidence type="ECO:0000313" key="2">
    <source>
        <dbReference type="EMBL" id="SAL69322.1"/>
    </source>
</evidence>
<dbReference type="EMBL" id="FCON02000043">
    <property type="protein sequence ID" value="SAL69322.1"/>
    <property type="molecule type" value="Genomic_DNA"/>
</dbReference>
<dbReference type="FunFam" id="1.10.405.20:FF:000001">
    <property type="entry name" value="Amine oxidase"/>
    <property type="match status" value="1"/>
</dbReference>
<keyword evidence="3" id="KW-1185">Reference proteome</keyword>
<feature type="domain" description="Amine oxidase" evidence="1">
    <location>
        <begin position="10"/>
        <end position="295"/>
    </location>
</feature>
<dbReference type="Proteomes" id="UP000054770">
    <property type="component" value="Unassembled WGS sequence"/>
</dbReference>
<dbReference type="InterPro" id="IPR036188">
    <property type="entry name" value="FAD/NAD-bd_sf"/>
</dbReference>
<dbReference type="PANTHER" id="PTHR42923">
    <property type="entry name" value="PROTOPORPHYRINOGEN OXIDASE"/>
    <property type="match status" value="1"/>
</dbReference>
<dbReference type="SUPFAM" id="SSF51905">
    <property type="entry name" value="FAD/NAD(P)-binding domain"/>
    <property type="match status" value="1"/>
</dbReference>
<evidence type="ECO:0000313" key="3">
    <source>
        <dbReference type="Proteomes" id="UP000054770"/>
    </source>
</evidence>
<gene>
    <name evidence="2" type="ORF">AWB68_03934</name>
</gene>
<comment type="caution">
    <text evidence="2">The sequence shown here is derived from an EMBL/GenBank/DDBJ whole genome shotgun (WGS) entry which is preliminary data.</text>
</comment>
<dbReference type="PROSITE" id="PS51257">
    <property type="entry name" value="PROKAR_LIPOPROTEIN"/>
    <property type="match status" value="1"/>
</dbReference>
<dbReference type="Gene3D" id="1.10.405.20">
    <property type="match status" value="1"/>
</dbReference>
<dbReference type="Gene3D" id="3.30.70.1990">
    <property type="match status" value="1"/>
</dbReference>
<dbReference type="Pfam" id="PF01593">
    <property type="entry name" value="Amino_oxidase"/>
    <property type="match status" value="1"/>
</dbReference>
<evidence type="ECO:0000259" key="1">
    <source>
        <dbReference type="Pfam" id="PF01593"/>
    </source>
</evidence>
<dbReference type="OrthoDB" id="20837at2"/>
<dbReference type="RefSeq" id="WP_087646018.1">
    <property type="nucleotide sequence ID" value="NZ_FCON02000043.1"/>
</dbReference>